<gene>
    <name evidence="3" type="ORF">EV212_11714</name>
</gene>
<feature type="region of interest" description="Disordered" evidence="1">
    <location>
        <begin position="184"/>
        <end position="213"/>
    </location>
</feature>
<dbReference type="Pfam" id="PF19909">
    <property type="entry name" value="DUF6382"/>
    <property type="match status" value="1"/>
</dbReference>
<dbReference type="CDD" id="cd00060">
    <property type="entry name" value="FHA"/>
    <property type="match status" value="1"/>
</dbReference>
<reference evidence="3 4" key="1">
    <citation type="submission" date="2019-03" db="EMBL/GenBank/DDBJ databases">
        <title>Genomic Encyclopedia of Type Strains, Phase IV (KMG-IV): sequencing the most valuable type-strain genomes for metagenomic binning, comparative biology and taxonomic classification.</title>
        <authorList>
            <person name="Goeker M."/>
        </authorList>
    </citation>
    <scope>NUCLEOTIDE SEQUENCE [LARGE SCALE GENOMIC DNA]</scope>
    <source>
        <strain evidence="3 4">DSM 28559</strain>
    </source>
</reference>
<dbReference type="SMART" id="SM00240">
    <property type="entry name" value="FHA"/>
    <property type="match status" value="1"/>
</dbReference>
<feature type="compositionally biased region" description="Acidic residues" evidence="1">
    <location>
        <begin position="191"/>
        <end position="213"/>
    </location>
</feature>
<dbReference type="RefSeq" id="WP_132093909.1">
    <property type="nucleotide sequence ID" value="NZ_JANKAQ010000005.1"/>
</dbReference>
<dbReference type="Pfam" id="PF00498">
    <property type="entry name" value="FHA"/>
    <property type="match status" value="1"/>
</dbReference>
<evidence type="ECO:0000313" key="4">
    <source>
        <dbReference type="Proteomes" id="UP000295711"/>
    </source>
</evidence>
<dbReference type="SUPFAM" id="SSF49879">
    <property type="entry name" value="SMAD/FHA domain"/>
    <property type="match status" value="1"/>
</dbReference>
<proteinExistence type="predicted"/>
<dbReference type="EMBL" id="SLXA01000017">
    <property type="protein sequence ID" value="TCO82484.1"/>
    <property type="molecule type" value="Genomic_DNA"/>
</dbReference>
<dbReference type="InterPro" id="IPR008984">
    <property type="entry name" value="SMAD_FHA_dom_sf"/>
</dbReference>
<accession>A0A4R2LDD6</accession>
<dbReference type="InterPro" id="IPR045962">
    <property type="entry name" value="DUF6382"/>
</dbReference>
<feature type="domain" description="FHA" evidence="2">
    <location>
        <begin position="306"/>
        <end position="356"/>
    </location>
</feature>
<feature type="region of interest" description="Disordered" evidence="1">
    <location>
        <begin position="248"/>
        <end position="280"/>
    </location>
</feature>
<dbReference type="InterPro" id="IPR000253">
    <property type="entry name" value="FHA_dom"/>
</dbReference>
<evidence type="ECO:0000313" key="3">
    <source>
        <dbReference type="EMBL" id="TCO82484.1"/>
    </source>
</evidence>
<name>A0A4R2LDD6_9FIRM</name>
<comment type="caution">
    <text evidence="3">The sequence shown here is derived from an EMBL/GenBank/DDBJ whole genome shotgun (WGS) entry which is preliminary data.</text>
</comment>
<keyword evidence="4" id="KW-1185">Reference proteome</keyword>
<evidence type="ECO:0000259" key="2">
    <source>
        <dbReference type="PROSITE" id="PS50006"/>
    </source>
</evidence>
<dbReference type="AlphaFoldDB" id="A0A4R2LDD6"/>
<dbReference type="PROSITE" id="PS50006">
    <property type="entry name" value="FHA_DOMAIN"/>
    <property type="match status" value="1"/>
</dbReference>
<evidence type="ECO:0000256" key="1">
    <source>
        <dbReference type="SAM" id="MobiDB-lite"/>
    </source>
</evidence>
<organism evidence="3 4">
    <name type="scientific">Frisingicoccus caecimuris</name>
    <dbReference type="NCBI Taxonomy" id="1796636"/>
    <lineage>
        <taxon>Bacteria</taxon>
        <taxon>Bacillati</taxon>
        <taxon>Bacillota</taxon>
        <taxon>Clostridia</taxon>
        <taxon>Lachnospirales</taxon>
        <taxon>Lachnospiraceae</taxon>
        <taxon>Frisingicoccus</taxon>
    </lineage>
</organism>
<sequence length="384" mass="43568">MSVSKINFNDSNEAYIVVEPISDIDKGDFKIYLDLDSPSFLKCEFENGKAFTLYYGYGKRITLKQFLSHVVEKNEAINFLKSLTMAYIEAEGYGMNTDHILLGINSVFFNEENGQVSCVYVPVKKGVLPTRPLRLFLKEMLVNIVYSEEDDMTWLGNTIRYISRNRQFSYQDFYEFLQTQEELDGKPVSEAEPETAQEEAMEPETEQEMTAEDDLSDLKSVLESIPAAESVNALKFDSKEETEIKPEETAMEMPMEEPEKKSLEEPVEEPEAVNDDLARSQNVSRTRGVLLRRKNQAVHVLEQPEVRIGKAAANDICINDNPAVSRVHAIISQFDGDYVIQDNGSTNHTFVNGIILNGSQEKTLADGDRILLGNEEFIFKICEM</sequence>
<dbReference type="Gene3D" id="2.60.200.20">
    <property type="match status" value="1"/>
</dbReference>
<dbReference type="Proteomes" id="UP000295711">
    <property type="component" value="Unassembled WGS sequence"/>
</dbReference>
<dbReference type="OrthoDB" id="9783862at2"/>
<protein>
    <submittedName>
        <fullName evidence="3">PSer/pThr/pTyr-binding forkhead associated (FHA) protein</fullName>
    </submittedName>
</protein>
<feature type="compositionally biased region" description="Acidic residues" evidence="1">
    <location>
        <begin position="265"/>
        <end position="274"/>
    </location>
</feature>